<dbReference type="GO" id="GO:0005829">
    <property type="term" value="C:cytosol"/>
    <property type="evidence" value="ECO:0007669"/>
    <property type="project" value="TreeGrafter"/>
</dbReference>
<keyword evidence="4" id="KW-0274">FAD</keyword>
<dbReference type="NCBIfam" id="TIGR00031">
    <property type="entry name" value="UDP-GALP_mutase"/>
    <property type="match status" value="1"/>
</dbReference>
<evidence type="ECO:0000313" key="8">
    <source>
        <dbReference type="Proteomes" id="UP000823632"/>
    </source>
</evidence>
<organism evidence="7 8">
    <name type="scientific">Candidatus Scatousia excrementipullorum</name>
    <dbReference type="NCBI Taxonomy" id="2840936"/>
    <lineage>
        <taxon>Bacteria</taxon>
        <taxon>Candidatus Scatousia</taxon>
    </lineage>
</organism>
<reference evidence="7" key="1">
    <citation type="submission" date="2020-10" db="EMBL/GenBank/DDBJ databases">
        <authorList>
            <person name="Gilroy R."/>
        </authorList>
    </citation>
    <scope>NUCLEOTIDE SEQUENCE</scope>
    <source>
        <strain evidence="7">10192</strain>
    </source>
</reference>
<evidence type="ECO:0000256" key="5">
    <source>
        <dbReference type="ARBA" id="ARBA00023235"/>
    </source>
</evidence>
<accession>A0A9D9DNP4</accession>
<dbReference type="EMBL" id="JADIND010000021">
    <property type="protein sequence ID" value="MBO8429945.1"/>
    <property type="molecule type" value="Genomic_DNA"/>
</dbReference>
<dbReference type="Pfam" id="PF13450">
    <property type="entry name" value="NAD_binding_8"/>
    <property type="match status" value="1"/>
</dbReference>
<dbReference type="Pfam" id="PF03275">
    <property type="entry name" value="GLF"/>
    <property type="match status" value="1"/>
</dbReference>
<dbReference type="GO" id="GO:0008767">
    <property type="term" value="F:UDP-galactopyranose mutase activity"/>
    <property type="evidence" value="ECO:0007669"/>
    <property type="project" value="UniProtKB-EC"/>
</dbReference>
<comment type="caution">
    <text evidence="7">The sequence shown here is derived from an EMBL/GenBank/DDBJ whole genome shotgun (WGS) entry which is preliminary data.</text>
</comment>
<dbReference type="PANTHER" id="PTHR21197:SF0">
    <property type="entry name" value="UDP-GALACTOPYRANOSE MUTASE"/>
    <property type="match status" value="1"/>
</dbReference>
<sequence>MEKETNLIVGAGLSGAVAANILAENGEKVLVIDRKDHIAGNVYDYKDENNIHIHKYGPHIFHTRIKEVWDYLSKFTQWNYFFLKPNVIIEGKPVSLPFSLATIYELFSPAMAERLENKLVEKYGYNVKVSILELKNNDDKDLKFLAEYVYENVFKNYTMKQWDAKPEDIDFSITARVPVQINHDTRYFDDKYQGIPLKGYTAMIKKMFDHRNIEVKLKTEASEYLKKDWKRVFYTGAIDEYFNYKYGELPYRSLRFDVQTRDVEYYQRTVVTNYPNNYDFTRITEHKYFLNEKSDKTVISIEYPQKFVNGQNERYYPIVGTENEALYKKYLADAEKLDNVYFFGRLGDYKYYNMDLAVDRALKLMKNILK</sequence>
<evidence type="ECO:0000256" key="4">
    <source>
        <dbReference type="ARBA" id="ARBA00022827"/>
    </source>
</evidence>
<evidence type="ECO:0000313" key="7">
    <source>
        <dbReference type="EMBL" id="MBO8429945.1"/>
    </source>
</evidence>
<evidence type="ECO:0000259" key="6">
    <source>
        <dbReference type="Pfam" id="PF03275"/>
    </source>
</evidence>
<comment type="cofactor">
    <cofactor evidence="1">
        <name>FAD</name>
        <dbReference type="ChEBI" id="CHEBI:57692"/>
    </cofactor>
</comment>
<dbReference type="PANTHER" id="PTHR21197">
    <property type="entry name" value="UDP-GALACTOPYRANOSE MUTASE"/>
    <property type="match status" value="1"/>
</dbReference>
<protein>
    <submittedName>
        <fullName evidence="7">UDP-galactopyranose mutase</fullName>
        <ecNumber evidence="7">5.4.99.9</ecNumber>
    </submittedName>
</protein>
<dbReference type="SUPFAM" id="SSF51971">
    <property type="entry name" value="Nucleotide-binding domain"/>
    <property type="match status" value="1"/>
</dbReference>
<reference evidence="7" key="2">
    <citation type="journal article" date="2021" name="PeerJ">
        <title>Extensive microbial diversity within the chicken gut microbiome revealed by metagenomics and culture.</title>
        <authorList>
            <person name="Gilroy R."/>
            <person name="Ravi A."/>
            <person name="Getino M."/>
            <person name="Pursley I."/>
            <person name="Horton D.L."/>
            <person name="Alikhan N.F."/>
            <person name="Baker D."/>
            <person name="Gharbi K."/>
            <person name="Hall N."/>
            <person name="Watson M."/>
            <person name="Adriaenssens E.M."/>
            <person name="Foster-Nyarko E."/>
            <person name="Jarju S."/>
            <person name="Secka A."/>
            <person name="Antonio M."/>
            <person name="Oren A."/>
            <person name="Chaudhuri R.R."/>
            <person name="La Ragione R."/>
            <person name="Hildebrand F."/>
            <person name="Pallen M.J."/>
        </authorList>
    </citation>
    <scope>NUCLEOTIDE SEQUENCE</scope>
    <source>
        <strain evidence="7">10192</strain>
    </source>
</reference>
<keyword evidence="3" id="KW-0285">Flavoprotein</keyword>
<evidence type="ECO:0000256" key="1">
    <source>
        <dbReference type="ARBA" id="ARBA00001974"/>
    </source>
</evidence>
<name>A0A9D9DNP4_9BACT</name>
<dbReference type="GO" id="GO:0050660">
    <property type="term" value="F:flavin adenine dinucleotide binding"/>
    <property type="evidence" value="ECO:0007669"/>
    <property type="project" value="TreeGrafter"/>
</dbReference>
<keyword evidence="5 7" id="KW-0413">Isomerase</keyword>
<dbReference type="InterPro" id="IPR004379">
    <property type="entry name" value="UDP-GALP_mutase"/>
</dbReference>
<dbReference type="AlphaFoldDB" id="A0A9D9DNP4"/>
<dbReference type="InterPro" id="IPR015899">
    <property type="entry name" value="UDP-GalPyranose_mutase_C"/>
</dbReference>
<evidence type="ECO:0000256" key="3">
    <source>
        <dbReference type="ARBA" id="ARBA00022630"/>
    </source>
</evidence>
<dbReference type="EC" id="5.4.99.9" evidence="7"/>
<gene>
    <name evidence="7" type="primary">glf</name>
    <name evidence="7" type="ORF">IAC76_01020</name>
</gene>
<proteinExistence type="inferred from homology"/>
<dbReference type="Proteomes" id="UP000823632">
    <property type="component" value="Unassembled WGS sequence"/>
</dbReference>
<dbReference type="Gene3D" id="3.40.50.720">
    <property type="entry name" value="NAD(P)-binding Rossmann-like Domain"/>
    <property type="match status" value="3"/>
</dbReference>
<evidence type="ECO:0000256" key="2">
    <source>
        <dbReference type="ARBA" id="ARBA00009321"/>
    </source>
</evidence>
<dbReference type="SUPFAM" id="SSF54373">
    <property type="entry name" value="FAD-linked reductases, C-terminal domain"/>
    <property type="match status" value="1"/>
</dbReference>
<feature type="domain" description="UDP-galactopyranose mutase C-terminal" evidence="6">
    <location>
        <begin position="153"/>
        <end position="351"/>
    </location>
</feature>
<comment type="similarity">
    <text evidence="2">Belongs to the UDP-galactopyranose/dTDP-fucopyranose mutase family.</text>
</comment>